<evidence type="ECO:0000256" key="1">
    <source>
        <dbReference type="ARBA" id="ARBA00005771"/>
    </source>
</evidence>
<keyword evidence="5" id="KW-1185">Reference proteome</keyword>
<dbReference type="OrthoDB" id="205623at2759"/>
<gene>
    <name evidence="4" type="primary">SULT1B1_1</name>
    <name evidence="4" type="ORF">FJT64_011182</name>
</gene>
<dbReference type="Gene3D" id="3.40.50.300">
    <property type="entry name" value="P-loop containing nucleotide triphosphate hydrolases"/>
    <property type="match status" value="1"/>
</dbReference>
<dbReference type="InterPro" id="IPR027417">
    <property type="entry name" value="P-loop_NTPase"/>
</dbReference>
<dbReference type="Pfam" id="PF00685">
    <property type="entry name" value="Sulfotransfer_1"/>
    <property type="match status" value="1"/>
</dbReference>
<keyword evidence="2 4" id="KW-0808">Transferase</keyword>
<dbReference type="PANTHER" id="PTHR11783">
    <property type="entry name" value="SULFOTRANSFERASE SULT"/>
    <property type="match status" value="1"/>
</dbReference>
<sequence>MPEGTDPPAAPTPEQEAAYLEALDRKIAAMTLPEGCEPLPLDPNYKSVRLRHYRYKGTVINTWHVMAGAPEHWRRFSARPTDVFVASFPKSGTTWLQELVWQVVHQEQSKQTDEPLEYRFPLFDMPSVERMRFKEISEMSDPRLIKTHLPYHLLPESVWTSGAKVLYVSRDPRDVCVSYYHFCRMVNFNSYRGTFAEFRDAFQKGEMMYGPYREHVKGYRDHAGQVLCVTYEELHQDRVGCIKRVAEFLGRPMTDELAQTIFQRTSFAEMKKNPAVNYTHWQKEGVAHPEKEVGAFMRKGKVGDWTNYFTQEEGDALLKWSQQLV</sequence>
<dbReference type="Proteomes" id="UP000440578">
    <property type="component" value="Unassembled WGS sequence"/>
</dbReference>
<dbReference type="GO" id="GO:0008146">
    <property type="term" value="F:sulfotransferase activity"/>
    <property type="evidence" value="ECO:0007669"/>
    <property type="project" value="InterPro"/>
</dbReference>
<dbReference type="AlphaFoldDB" id="A0A6A4VJI7"/>
<proteinExistence type="inferred from homology"/>
<comment type="similarity">
    <text evidence="1">Belongs to the sulfotransferase 1 family.</text>
</comment>
<accession>A0A6A4VJI7</accession>
<evidence type="ECO:0000256" key="2">
    <source>
        <dbReference type="ARBA" id="ARBA00022679"/>
    </source>
</evidence>
<evidence type="ECO:0000259" key="3">
    <source>
        <dbReference type="Pfam" id="PF00685"/>
    </source>
</evidence>
<evidence type="ECO:0000313" key="4">
    <source>
        <dbReference type="EMBL" id="KAF0290632.1"/>
    </source>
</evidence>
<name>A0A6A4VJI7_AMPAM</name>
<dbReference type="EMBL" id="VIIS01001939">
    <property type="protein sequence ID" value="KAF0290632.1"/>
    <property type="molecule type" value="Genomic_DNA"/>
</dbReference>
<dbReference type="SUPFAM" id="SSF52540">
    <property type="entry name" value="P-loop containing nucleoside triphosphate hydrolases"/>
    <property type="match status" value="1"/>
</dbReference>
<reference evidence="4 5" key="1">
    <citation type="submission" date="2019-07" db="EMBL/GenBank/DDBJ databases">
        <title>Draft genome assembly of a fouling barnacle, Amphibalanus amphitrite (Darwin, 1854): The first reference genome for Thecostraca.</title>
        <authorList>
            <person name="Kim W."/>
        </authorList>
    </citation>
    <scope>NUCLEOTIDE SEQUENCE [LARGE SCALE GENOMIC DNA]</scope>
    <source>
        <strain evidence="4">SNU_AA5</strain>
        <tissue evidence="4">Soma without cirri and trophi</tissue>
    </source>
</reference>
<protein>
    <submittedName>
        <fullName evidence="4">Sulfotransferase family cytosolic 1B member 1</fullName>
    </submittedName>
</protein>
<feature type="domain" description="Sulfotransferase" evidence="3">
    <location>
        <begin position="80"/>
        <end position="323"/>
    </location>
</feature>
<organism evidence="4 5">
    <name type="scientific">Amphibalanus amphitrite</name>
    <name type="common">Striped barnacle</name>
    <name type="synonym">Balanus amphitrite</name>
    <dbReference type="NCBI Taxonomy" id="1232801"/>
    <lineage>
        <taxon>Eukaryota</taxon>
        <taxon>Metazoa</taxon>
        <taxon>Ecdysozoa</taxon>
        <taxon>Arthropoda</taxon>
        <taxon>Crustacea</taxon>
        <taxon>Multicrustacea</taxon>
        <taxon>Cirripedia</taxon>
        <taxon>Thoracica</taxon>
        <taxon>Thoracicalcarea</taxon>
        <taxon>Balanomorpha</taxon>
        <taxon>Balanoidea</taxon>
        <taxon>Balanidae</taxon>
        <taxon>Amphibalaninae</taxon>
        <taxon>Amphibalanus</taxon>
    </lineage>
</organism>
<evidence type="ECO:0000313" key="5">
    <source>
        <dbReference type="Proteomes" id="UP000440578"/>
    </source>
</evidence>
<dbReference type="InterPro" id="IPR000863">
    <property type="entry name" value="Sulfotransferase_dom"/>
</dbReference>
<comment type="caution">
    <text evidence="4">The sequence shown here is derived from an EMBL/GenBank/DDBJ whole genome shotgun (WGS) entry which is preliminary data.</text>
</comment>